<keyword evidence="7" id="KW-1133">Transmembrane helix</keyword>
<evidence type="ECO:0000256" key="9">
    <source>
        <dbReference type="ARBA" id="ARBA00025772"/>
    </source>
</evidence>
<comment type="subcellular location">
    <subcellularLocation>
        <location evidence="1">Cell inner membrane</location>
        <topology evidence="1">Single-pass membrane protein</topology>
    </subcellularLocation>
</comment>
<dbReference type="EMBL" id="RAQO01000012">
    <property type="protein sequence ID" value="RKF13194.1"/>
    <property type="molecule type" value="Genomic_DNA"/>
</dbReference>
<keyword evidence="8" id="KW-0472">Membrane</keyword>
<evidence type="ECO:0000256" key="7">
    <source>
        <dbReference type="ARBA" id="ARBA00022989"/>
    </source>
</evidence>
<evidence type="ECO:0000256" key="2">
    <source>
        <dbReference type="ARBA" id="ARBA00021549"/>
    </source>
</evidence>
<keyword evidence="6" id="KW-0812">Transmembrane</keyword>
<evidence type="ECO:0000256" key="3">
    <source>
        <dbReference type="ARBA" id="ARBA00022475"/>
    </source>
</evidence>
<dbReference type="InterPro" id="IPR022346">
    <property type="entry name" value="T2SS_GspH"/>
</dbReference>
<dbReference type="InterPro" id="IPR045584">
    <property type="entry name" value="Pilin-like"/>
</dbReference>
<evidence type="ECO:0000256" key="6">
    <source>
        <dbReference type="ARBA" id="ARBA00022692"/>
    </source>
</evidence>
<dbReference type="Pfam" id="PF12019">
    <property type="entry name" value="GspH"/>
    <property type="match status" value="1"/>
</dbReference>
<protein>
    <recommendedName>
        <fullName evidence="2">Type II secretion system protein H</fullName>
    </recommendedName>
    <alternativeName>
        <fullName evidence="10">General secretion pathway protein H</fullName>
    </alternativeName>
</protein>
<dbReference type="OrthoDB" id="5730913at2"/>
<dbReference type="RefSeq" id="WP_120356607.1">
    <property type="nucleotide sequence ID" value="NZ_RAQO01000012.1"/>
</dbReference>
<evidence type="ECO:0000256" key="4">
    <source>
        <dbReference type="ARBA" id="ARBA00022481"/>
    </source>
</evidence>
<comment type="caution">
    <text evidence="12">The sequence shown here is derived from an EMBL/GenBank/DDBJ whole genome shotgun (WGS) entry which is preliminary data.</text>
</comment>
<proteinExistence type="inferred from homology"/>
<dbReference type="SUPFAM" id="SSF54523">
    <property type="entry name" value="Pili subunits"/>
    <property type="match status" value="1"/>
</dbReference>
<dbReference type="Pfam" id="PF07963">
    <property type="entry name" value="N_methyl"/>
    <property type="match status" value="1"/>
</dbReference>
<keyword evidence="4" id="KW-0488">Methylation</keyword>
<comment type="similarity">
    <text evidence="9">Belongs to the GSP H family.</text>
</comment>
<organism evidence="12 13">
    <name type="scientific">Alginatibacterium sediminis</name>
    <dbReference type="NCBI Taxonomy" id="2164068"/>
    <lineage>
        <taxon>Bacteria</taxon>
        <taxon>Pseudomonadati</taxon>
        <taxon>Pseudomonadota</taxon>
        <taxon>Gammaproteobacteria</taxon>
        <taxon>Alteromonadales</taxon>
        <taxon>Alteromonadaceae</taxon>
        <taxon>Alginatibacterium</taxon>
    </lineage>
</organism>
<dbReference type="AlphaFoldDB" id="A0A420E5X1"/>
<dbReference type="NCBIfam" id="TIGR01708">
    <property type="entry name" value="typeII_sec_gspH"/>
    <property type="match status" value="1"/>
</dbReference>
<keyword evidence="13" id="KW-1185">Reference proteome</keyword>
<dbReference type="NCBIfam" id="TIGR02532">
    <property type="entry name" value="IV_pilin_GFxxxE"/>
    <property type="match status" value="1"/>
</dbReference>
<evidence type="ECO:0000256" key="1">
    <source>
        <dbReference type="ARBA" id="ARBA00004377"/>
    </source>
</evidence>
<reference evidence="12 13" key="1">
    <citation type="submission" date="2018-09" db="EMBL/GenBank/DDBJ databases">
        <authorList>
            <person name="Wang Z."/>
        </authorList>
    </citation>
    <scope>NUCLEOTIDE SEQUENCE [LARGE SCALE GENOMIC DNA]</scope>
    <source>
        <strain evidence="12 13">ALS 81</strain>
    </source>
</reference>
<dbReference type="InterPro" id="IPR002416">
    <property type="entry name" value="T2SS_protein-GspH"/>
</dbReference>
<evidence type="ECO:0000313" key="13">
    <source>
        <dbReference type="Proteomes" id="UP000286482"/>
    </source>
</evidence>
<evidence type="ECO:0000256" key="8">
    <source>
        <dbReference type="ARBA" id="ARBA00023136"/>
    </source>
</evidence>
<keyword evidence="5" id="KW-0997">Cell inner membrane</keyword>
<evidence type="ECO:0000313" key="12">
    <source>
        <dbReference type="EMBL" id="RKF13194.1"/>
    </source>
</evidence>
<dbReference type="GO" id="GO:0005886">
    <property type="term" value="C:plasma membrane"/>
    <property type="evidence" value="ECO:0007669"/>
    <property type="project" value="UniProtKB-SubCell"/>
</dbReference>
<dbReference type="InterPro" id="IPR012902">
    <property type="entry name" value="N_methyl_site"/>
</dbReference>
<dbReference type="GO" id="GO:0015627">
    <property type="term" value="C:type II protein secretion system complex"/>
    <property type="evidence" value="ECO:0007669"/>
    <property type="project" value="InterPro"/>
</dbReference>
<dbReference type="Gene3D" id="3.55.40.10">
    <property type="entry name" value="minor pseudopilin epsh domain"/>
    <property type="match status" value="1"/>
</dbReference>
<accession>A0A420E5X1</accession>
<dbReference type="InterPro" id="IPR049875">
    <property type="entry name" value="TypeII_GspH"/>
</dbReference>
<dbReference type="GO" id="GO:0015628">
    <property type="term" value="P:protein secretion by the type II secretion system"/>
    <property type="evidence" value="ECO:0007669"/>
    <property type="project" value="InterPro"/>
</dbReference>
<dbReference type="PRINTS" id="PR00885">
    <property type="entry name" value="BCTERIALGSPH"/>
</dbReference>
<name>A0A420E5X1_9ALTE</name>
<evidence type="ECO:0000256" key="10">
    <source>
        <dbReference type="ARBA" id="ARBA00030775"/>
    </source>
</evidence>
<gene>
    <name evidence="12" type="primary">gspH</name>
    <name evidence="12" type="ORF">DBZ36_19230</name>
</gene>
<feature type="domain" description="General secretion pathway GspH" evidence="11">
    <location>
        <begin position="43"/>
        <end position="185"/>
    </location>
</feature>
<keyword evidence="3" id="KW-1003">Cell membrane</keyword>
<evidence type="ECO:0000256" key="5">
    <source>
        <dbReference type="ARBA" id="ARBA00022519"/>
    </source>
</evidence>
<evidence type="ECO:0000259" key="11">
    <source>
        <dbReference type="Pfam" id="PF12019"/>
    </source>
</evidence>
<dbReference type="Proteomes" id="UP000286482">
    <property type="component" value="Unassembled WGS sequence"/>
</dbReference>
<sequence length="193" mass="21787">MINATARGFTLMEVMLVALIMGLLATAVAVRIVPTQQDSERQLQQFSTVLTYAQEQALISGRPIGMHVNAQQIHWLVLNIEDKITWRWSIVDQKPLLPQTFEALELELQLDGFDQGEDLRLSSDTLASGDFGVASQRIFERDFVTEQTQELSPQVLISPGGEVTPFVLHARDEQQHWRISVDDLGQHQLEPIK</sequence>